<proteinExistence type="predicted"/>
<dbReference type="OrthoDB" id="3556511at2759"/>
<sequence>MVSTKIILWTGMLLATAFATTTTYGFLSNSYYKILRCLRFPTIFLFPTILYFIMEFNYQEIIELINKFWPFFEGIYKHFDIQKVEKFIEKLPLPFWLITVLTICVWGARSITTSFFKEYFQQNEYASQSTSAVLYTVNSIATSLQVSFQAYLQTIFAGLQACFQTIFAGLQACFQTIFAGLQACFQTIFAGLQACFQTIFAGLQAYFQTISAGLQACFQAVFTGNASHFPIMCLCILFCMGIILFIASLLFSKGNQRWAFVAIAFILASPGYILLVRWTINF</sequence>
<feature type="transmembrane region" description="Helical" evidence="1">
    <location>
        <begin position="227"/>
        <end position="251"/>
    </location>
</feature>
<feature type="transmembrane region" description="Helical" evidence="1">
    <location>
        <begin position="188"/>
        <end position="207"/>
    </location>
</feature>
<protein>
    <recommendedName>
        <fullName evidence="4">Transmembrane protein</fullName>
    </recommendedName>
</protein>
<feature type="transmembrane region" description="Helical" evidence="1">
    <location>
        <begin position="6"/>
        <end position="27"/>
    </location>
</feature>
<dbReference type="EMBL" id="JABFCT010000011">
    <property type="protein sequence ID" value="KAF5872138.1"/>
    <property type="molecule type" value="Genomic_DNA"/>
</dbReference>
<evidence type="ECO:0008006" key="4">
    <source>
        <dbReference type="Google" id="ProtNLM"/>
    </source>
</evidence>
<dbReference type="RefSeq" id="XP_037191084.1">
    <property type="nucleotide sequence ID" value="XM_037339518.1"/>
</dbReference>
<dbReference type="Proteomes" id="UP000531561">
    <property type="component" value="Unassembled WGS sequence"/>
</dbReference>
<reference evidence="2 3" key="1">
    <citation type="journal article" date="2020" name="Phytopathology">
        <title>A high-quality genome resource of Botrytis fragariae, a new and rapidly spreading fungal pathogen causing strawberry gray mold in the U.S.A.</title>
        <authorList>
            <person name="Wu Y."/>
            <person name="Saski C.A."/>
            <person name="Schnabel G."/>
            <person name="Xiao S."/>
            <person name="Hu M."/>
        </authorList>
    </citation>
    <scope>NUCLEOTIDE SEQUENCE [LARGE SCALE GENOMIC DNA]</scope>
    <source>
        <strain evidence="2 3">BVB16</strain>
    </source>
</reference>
<dbReference type="AlphaFoldDB" id="A0A8H6AQL1"/>
<feature type="transmembrane region" description="Helical" evidence="1">
    <location>
        <begin position="132"/>
        <end position="152"/>
    </location>
</feature>
<keyword evidence="3" id="KW-1185">Reference proteome</keyword>
<feature type="transmembrane region" description="Helical" evidence="1">
    <location>
        <begin position="34"/>
        <end position="54"/>
    </location>
</feature>
<gene>
    <name evidence="2" type="ORF">Bfra_009168</name>
</gene>
<evidence type="ECO:0000256" key="1">
    <source>
        <dbReference type="SAM" id="Phobius"/>
    </source>
</evidence>
<evidence type="ECO:0000313" key="3">
    <source>
        <dbReference type="Proteomes" id="UP000531561"/>
    </source>
</evidence>
<keyword evidence="1" id="KW-0472">Membrane</keyword>
<keyword evidence="1" id="KW-0812">Transmembrane</keyword>
<accession>A0A8H6AQL1</accession>
<evidence type="ECO:0000313" key="2">
    <source>
        <dbReference type="EMBL" id="KAF5872138.1"/>
    </source>
</evidence>
<name>A0A8H6AQL1_9HELO</name>
<comment type="caution">
    <text evidence="2">The sequence shown here is derived from an EMBL/GenBank/DDBJ whole genome shotgun (WGS) entry which is preliminary data.</text>
</comment>
<organism evidence="2 3">
    <name type="scientific">Botrytis fragariae</name>
    <dbReference type="NCBI Taxonomy" id="1964551"/>
    <lineage>
        <taxon>Eukaryota</taxon>
        <taxon>Fungi</taxon>
        <taxon>Dikarya</taxon>
        <taxon>Ascomycota</taxon>
        <taxon>Pezizomycotina</taxon>
        <taxon>Leotiomycetes</taxon>
        <taxon>Helotiales</taxon>
        <taxon>Sclerotiniaceae</taxon>
        <taxon>Botrytis</taxon>
    </lineage>
</organism>
<feature type="transmembrane region" description="Helical" evidence="1">
    <location>
        <begin position="258"/>
        <end position="280"/>
    </location>
</feature>
<keyword evidence="1" id="KW-1133">Transmembrane helix</keyword>
<feature type="transmembrane region" description="Helical" evidence="1">
    <location>
        <begin position="158"/>
        <end position="181"/>
    </location>
</feature>
<feature type="transmembrane region" description="Helical" evidence="1">
    <location>
        <begin position="93"/>
        <end position="111"/>
    </location>
</feature>
<dbReference type="GeneID" id="59263210"/>